<dbReference type="AlphaFoldDB" id="A0A0A9H678"/>
<reference evidence="1" key="2">
    <citation type="journal article" date="2015" name="Data Brief">
        <title>Shoot transcriptome of the giant reed, Arundo donax.</title>
        <authorList>
            <person name="Barrero R.A."/>
            <person name="Guerrero F.D."/>
            <person name="Moolhuijzen P."/>
            <person name="Goolsby J.A."/>
            <person name="Tidwell J."/>
            <person name="Bellgard S.E."/>
            <person name="Bellgard M.I."/>
        </authorList>
    </citation>
    <scope>NUCLEOTIDE SEQUENCE</scope>
    <source>
        <tissue evidence="1">Shoot tissue taken approximately 20 cm above the soil surface</tissue>
    </source>
</reference>
<proteinExistence type="predicted"/>
<sequence>MVGCRSYPQVSNIWSFDSSKLPYRTGKWHVELQPLTQYLNQ</sequence>
<reference evidence="1" key="1">
    <citation type="submission" date="2014-09" db="EMBL/GenBank/DDBJ databases">
        <authorList>
            <person name="Magalhaes I.L.F."/>
            <person name="Oliveira U."/>
            <person name="Santos F.R."/>
            <person name="Vidigal T.H.D.A."/>
            <person name="Brescovit A.D."/>
            <person name="Santos A.J."/>
        </authorList>
    </citation>
    <scope>NUCLEOTIDE SEQUENCE</scope>
    <source>
        <tissue evidence="1">Shoot tissue taken approximately 20 cm above the soil surface</tissue>
    </source>
</reference>
<name>A0A0A9H678_ARUDO</name>
<accession>A0A0A9H678</accession>
<organism evidence="1">
    <name type="scientific">Arundo donax</name>
    <name type="common">Giant reed</name>
    <name type="synonym">Donax arundinaceus</name>
    <dbReference type="NCBI Taxonomy" id="35708"/>
    <lineage>
        <taxon>Eukaryota</taxon>
        <taxon>Viridiplantae</taxon>
        <taxon>Streptophyta</taxon>
        <taxon>Embryophyta</taxon>
        <taxon>Tracheophyta</taxon>
        <taxon>Spermatophyta</taxon>
        <taxon>Magnoliopsida</taxon>
        <taxon>Liliopsida</taxon>
        <taxon>Poales</taxon>
        <taxon>Poaceae</taxon>
        <taxon>PACMAD clade</taxon>
        <taxon>Arundinoideae</taxon>
        <taxon>Arundineae</taxon>
        <taxon>Arundo</taxon>
    </lineage>
</organism>
<dbReference type="EMBL" id="GBRH01165206">
    <property type="protein sequence ID" value="JAE32690.1"/>
    <property type="molecule type" value="Transcribed_RNA"/>
</dbReference>
<evidence type="ECO:0000313" key="1">
    <source>
        <dbReference type="EMBL" id="JAE32690.1"/>
    </source>
</evidence>
<protein>
    <submittedName>
        <fullName evidence="1">Uncharacterized protein</fullName>
    </submittedName>
</protein>